<dbReference type="RefSeq" id="XP_022486497.1">
    <property type="nucleotide sequence ID" value="XM_022633571.1"/>
</dbReference>
<evidence type="ECO:0000256" key="4">
    <source>
        <dbReference type="SAM" id="Phobius"/>
    </source>
</evidence>
<dbReference type="CDD" id="cd06186">
    <property type="entry name" value="NOX_Duox_like_FAD_NADP"/>
    <property type="match status" value="1"/>
</dbReference>
<dbReference type="SUPFAM" id="SSF52343">
    <property type="entry name" value="Ferredoxin reductase-like, C-terminal NADP-linked domain"/>
    <property type="match status" value="1"/>
</dbReference>
<name>A0A1F5LCW0_PENAI</name>
<protein>
    <recommendedName>
        <fullName evidence="5">FAD-binding FR-type domain-containing protein</fullName>
    </recommendedName>
</protein>
<dbReference type="AlphaFoldDB" id="A0A1F5LCW0"/>
<dbReference type="GO" id="GO:0005886">
    <property type="term" value="C:plasma membrane"/>
    <property type="evidence" value="ECO:0007669"/>
    <property type="project" value="TreeGrafter"/>
</dbReference>
<dbReference type="Gene3D" id="3.40.50.80">
    <property type="entry name" value="Nucleotide-binding domain of ferredoxin-NADP reductase (FNR) module"/>
    <property type="match status" value="1"/>
</dbReference>
<comment type="caution">
    <text evidence="6">The sequence shown here is derived from an EMBL/GenBank/DDBJ whole genome shotgun (WGS) entry which is preliminary data.</text>
</comment>
<evidence type="ECO:0000256" key="1">
    <source>
        <dbReference type="ARBA" id="ARBA00006278"/>
    </source>
</evidence>
<dbReference type="GO" id="GO:0006826">
    <property type="term" value="P:iron ion transport"/>
    <property type="evidence" value="ECO:0007669"/>
    <property type="project" value="TreeGrafter"/>
</dbReference>
<evidence type="ECO:0000256" key="3">
    <source>
        <dbReference type="ARBA" id="ARBA00023002"/>
    </source>
</evidence>
<gene>
    <name evidence="6" type="ORF">PENARI_c014G08306</name>
</gene>
<keyword evidence="7" id="KW-1185">Reference proteome</keyword>
<dbReference type="PROSITE" id="PS51384">
    <property type="entry name" value="FAD_FR"/>
    <property type="match status" value="1"/>
</dbReference>
<proteinExistence type="inferred from homology"/>
<reference evidence="6 7" key="1">
    <citation type="journal article" date="2016" name="Sci. Rep.">
        <title>Penicillium arizonense, a new, genome sequenced fungal species, reveals a high chemical diversity in secreted metabolites.</title>
        <authorList>
            <person name="Grijseels S."/>
            <person name="Nielsen J.C."/>
            <person name="Randelovic M."/>
            <person name="Nielsen J."/>
            <person name="Nielsen K.F."/>
            <person name="Workman M."/>
            <person name="Frisvad J.C."/>
        </authorList>
    </citation>
    <scope>NUCLEOTIDE SEQUENCE [LARGE SCALE GENOMIC DNA]</scope>
    <source>
        <strain evidence="6 7">CBS 141311</strain>
    </source>
</reference>
<dbReference type="InterPro" id="IPR017927">
    <property type="entry name" value="FAD-bd_FR_type"/>
</dbReference>
<evidence type="ECO:0000313" key="7">
    <source>
        <dbReference type="Proteomes" id="UP000177622"/>
    </source>
</evidence>
<keyword evidence="4" id="KW-1133">Transmembrane helix</keyword>
<dbReference type="Pfam" id="PF08030">
    <property type="entry name" value="NAD_binding_6"/>
    <property type="match status" value="1"/>
</dbReference>
<evidence type="ECO:0000259" key="5">
    <source>
        <dbReference type="PROSITE" id="PS51384"/>
    </source>
</evidence>
<feature type="transmembrane region" description="Helical" evidence="4">
    <location>
        <begin position="51"/>
        <end position="71"/>
    </location>
</feature>
<keyword evidence="2" id="KW-0813">Transport</keyword>
<evidence type="ECO:0000256" key="2">
    <source>
        <dbReference type="ARBA" id="ARBA00022448"/>
    </source>
</evidence>
<comment type="similarity">
    <text evidence="1">Belongs to the ferric reductase (FRE) family.</text>
</comment>
<keyword evidence="3" id="KW-0560">Oxidoreductase</keyword>
<keyword evidence="4" id="KW-0812">Transmembrane</keyword>
<dbReference type="PANTHER" id="PTHR32361">
    <property type="entry name" value="FERRIC/CUPRIC REDUCTASE TRANSMEMBRANE COMPONENT"/>
    <property type="match status" value="1"/>
</dbReference>
<sequence>MSTLQGVLHMSVAIHQAGWHLKRNLQLYGLLAFSGIALAMITHLLRRNFPQLGVLVPSVTISLLFSLRWVLLLIRNIKYAKVASRAVIIRMKHADAVRVVIPINRPFRIQPGMSVYIWMPGVSLRAALQTYSFPISWWENDVNGNATSITLLARRERGFTQRLIGHPRSEFLTWLDGPYGRPEGLAGYSRVLFIGTGIGIAPLLSYIRLSVESNINNHSHCDIFIVWEVDHESNFDWIYDWMDELLRKDNGAYNLHFALHIPSARPAQDTHETWNSKHGRIFRFYSAD</sequence>
<dbReference type="OrthoDB" id="4494341at2759"/>
<dbReference type="GO" id="GO:0015677">
    <property type="term" value="P:copper ion import"/>
    <property type="evidence" value="ECO:0007669"/>
    <property type="project" value="TreeGrafter"/>
</dbReference>
<dbReference type="InterPro" id="IPR013121">
    <property type="entry name" value="Fe_red_NAD-bd_6"/>
</dbReference>
<dbReference type="InterPro" id="IPR051410">
    <property type="entry name" value="Ferric/Cupric_Reductase"/>
</dbReference>
<feature type="transmembrane region" description="Helical" evidence="4">
    <location>
        <begin position="25"/>
        <end position="45"/>
    </location>
</feature>
<organism evidence="6 7">
    <name type="scientific">Penicillium arizonense</name>
    <dbReference type="NCBI Taxonomy" id="1835702"/>
    <lineage>
        <taxon>Eukaryota</taxon>
        <taxon>Fungi</taxon>
        <taxon>Dikarya</taxon>
        <taxon>Ascomycota</taxon>
        <taxon>Pezizomycotina</taxon>
        <taxon>Eurotiomycetes</taxon>
        <taxon>Eurotiomycetidae</taxon>
        <taxon>Eurotiales</taxon>
        <taxon>Aspergillaceae</taxon>
        <taxon>Penicillium</taxon>
    </lineage>
</organism>
<dbReference type="Proteomes" id="UP000177622">
    <property type="component" value="Unassembled WGS sequence"/>
</dbReference>
<feature type="domain" description="FAD-binding FR-type" evidence="5">
    <location>
        <begin position="75"/>
        <end position="185"/>
    </location>
</feature>
<accession>A0A1F5LCW0</accession>
<dbReference type="EMBL" id="LXJU01000014">
    <property type="protein sequence ID" value="OGE51052.1"/>
    <property type="molecule type" value="Genomic_DNA"/>
</dbReference>
<dbReference type="GO" id="GO:0000293">
    <property type="term" value="F:ferric-chelate reductase activity"/>
    <property type="evidence" value="ECO:0007669"/>
    <property type="project" value="TreeGrafter"/>
</dbReference>
<keyword evidence="4" id="KW-0472">Membrane</keyword>
<dbReference type="InterPro" id="IPR039261">
    <property type="entry name" value="FNR_nucleotide-bd"/>
</dbReference>
<dbReference type="GO" id="GO:0006879">
    <property type="term" value="P:intracellular iron ion homeostasis"/>
    <property type="evidence" value="ECO:0007669"/>
    <property type="project" value="TreeGrafter"/>
</dbReference>
<evidence type="ECO:0000313" key="6">
    <source>
        <dbReference type="EMBL" id="OGE51052.1"/>
    </source>
</evidence>
<dbReference type="PANTHER" id="PTHR32361:SF26">
    <property type="entry name" value="FAD-BINDING 8 DOMAIN-CONTAINING PROTEIN-RELATED"/>
    <property type="match status" value="1"/>
</dbReference>
<dbReference type="GeneID" id="34578305"/>
<dbReference type="STRING" id="1835702.A0A1F5LCW0"/>